<name>A0AAW2EGZ4_9HYME</name>
<evidence type="ECO:0000313" key="2">
    <source>
        <dbReference type="Proteomes" id="UP001430953"/>
    </source>
</evidence>
<dbReference type="SUPFAM" id="SSF56672">
    <property type="entry name" value="DNA/RNA polymerases"/>
    <property type="match status" value="1"/>
</dbReference>
<dbReference type="AlphaFoldDB" id="A0AAW2EGZ4"/>
<reference evidence="1 2" key="1">
    <citation type="submission" date="2023-03" db="EMBL/GenBank/DDBJ databases">
        <title>High recombination rates correlate with genetic variation in Cardiocondyla obscurior ants.</title>
        <authorList>
            <person name="Errbii M."/>
        </authorList>
    </citation>
    <scope>NUCLEOTIDE SEQUENCE [LARGE SCALE GENOMIC DNA]</scope>
    <source>
        <strain evidence="1">Alpha-2009</strain>
        <tissue evidence="1">Whole body</tissue>
    </source>
</reference>
<organism evidence="1 2">
    <name type="scientific">Cardiocondyla obscurior</name>
    <dbReference type="NCBI Taxonomy" id="286306"/>
    <lineage>
        <taxon>Eukaryota</taxon>
        <taxon>Metazoa</taxon>
        <taxon>Ecdysozoa</taxon>
        <taxon>Arthropoda</taxon>
        <taxon>Hexapoda</taxon>
        <taxon>Insecta</taxon>
        <taxon>Pterygota</taxon>
        <taxon>Neoptera</taxon>
        <taxon>Endopterygota</taxon>
        <taxon>Hymenoptera</taxon>
        <taxon>Apocrita</taxon>
        <taxon>Aculeata</taxon>
        <taxon>Formicoidea</taxon>
        <taxon>Formicidae</taxon>
        <taxon>Myrmicinae</taxon>
        <taxon>Cardiocondyla</taxon>
    </lineage>
</organism>
<dbReference type="Proteomes" id="UP001430953">
    <property type="component" value="Unassembled WGS sequence"/>
</dbReference>
<dbReference type="PANTHER" id="PTHR47331">
    <property type="entry name" value="PHD-TYPE DOMAIN-CONTAINING PROTEIN"/>
    <property type="match status" value="1"/>
</dbReference>
<accession>A0AAW2EGZ4</accession>
<dbReference type="GO" id="GO:0071897">
    <property type="term" value="P:DNA biosynthetic process"/>
    <property type="evidence" value="ECO:0007669"/>
    <property type="project" value="UniProtKB-ARBA"/>
</dbReference>
<dbReference type="InterPro" id="IPR043502">
    <property type="entry name" value="DNA/RNA_pol_sf"/>
</dbReference>
<evidence type="ECO:0000313" key="1">
    <source>
        <dbReference type="EMBL" id="KAL0102633.1"/>
    </source>
</evidence>
<dbReference type="EMBL" id="JADYXP020000022">
    <property type="protein sequence ID" value="KAL0102633.1"/>
    <property type="molecule type" value="Genomic_DNA"/>
</dbReference>
<gene>
    <name evidence="1" type="ORF">PUN28_018130</name>
</gene>
<protein>
    <recommendedName>
        <fullName evidence="3">Reverse transcriptase domain-containing protein</fullName>
    </recommendedName>
</protein>
<comment type="caution">
    <text evidence="1">The sequence shown here is derived from an EMBL/GenBank/DDBJ whole genome shotgun (WGS) entry which is preliminary data.</text>
</comment>
<keyword evidence="2" id="KW-1185">Reference proteome</keyword>
<proteinExistence type="predicted"/>
<evidence type="ECO:0008006" key="3">
    <source>
        <dbReference type="Google" id="ProtNLM"/>
    </source>
</evidence>
<sequence>MQNYASCRTSIGMALNDALMKGPIIQQDLVSILLRFRSFMYVFAADIIKMYRQILVHDEDLHRQKIVWREISGSPLVTYELRSVSYGTKTTPFFATACLRHLTQRYAGKYPVGSEHIRKNFYVDDVLTEAP</sequence>